<keyword evidence="2 3" id="KW-0808">Transferase</keyword>
<evidence type="ECO:0000256" key="3">
    <source>
        <dbReference type="RuleBase" id="RU361155"/>
    </source>
</evidence>
<dbReference type="InterPro" id="IPR027417">
    <property type="entry name" value="P-loop_NTPase"/>
</dbReference>
<comment type="similarity">
    <text evidence="1 3">Belongs to the sulfotransferase 1 family.</text>
</comment>
<accession>A0AAV1DF74</accession>
<evidence type="ECO:0000259" key="4">
    <source>
        <dbReference type="Pfam" id="PF00685"/>
    </source>
</evidence>
<gene>
    <name evidence="5" type="ORF">OLC1_LOCUS14839</name>
</gene>
<proteinExistence type="inferred from homology"/>
<organism evidence="5 6">
    <name type="scientific">Oldenlandia corymbosa var. corymbosa</name>
    <dbReference type="NCBI Taxonomy" id="529605"/>
    <lineage>
        <taxon>Eukaryota</taxon>
        <taxon>Viridiplantae</taxon>
        <taxon>Streptophyta</taxon>
        <taxon>Embryophyta</taxon>
        <taxon>Tracheophyta</taxon>
        <taxon>Spermatophyta</taxon>
        <taxon>Magnoliopsida</taxon>
        <taxon>eudicotyledons</taxon>
        <taxon>Gunneridae</taxon>
        <taxon>Pentapetalae</taxon>
        <taxon>asterids</taxon>
        <taxon>lamiids</taxon>
        <taxon>Gentianales</taxon>
        <taxon>Rubiaceae</taxon>
        <taxon>Rubioideae</taxon>
        <taxon>Spermacoceae</taxon>
        <taxon>Hedyotis-Oldenlandia complex</taxon>
        <taxon>Oldenlandia</taxon>
    </lineage>
</organism>
<dbReference type="InterPro" id="IPR000863">
    <property type="entry name" value="Sulfotransferase_dom"/>
</dbReference>
<sequence>MPKSGTTWLKALTFAIVNRSKSENSTSGSPLLFQNPHQLVPFFELDLYRAGKLPDPSSALNTRSSRLRIFGTHVPYQCLPDTIISNDSKSPRIIYLCRNPLDTFTSLMHFLSQNGELRADEPSALEKTFGAFCEGMFVYGPFWEQIMGYWDASLRNPNKVLFLHYEDLQRDTPSSVMKLTEFLGCGFSQQEEDLGLVEGLIKLCSLENLKNLECNKEGDIHLVHTLKKSSYFRKEKVGDWVNFLTPSMAKRLKSLMTEKFAGSGLTLDILA</sequence>
<dbReference type="Proteomes" id="UP001161247">
    <property type="component" value="Chromosome 5"/>
</dbReference>
<dbReference type="SUPFAM" id="SSF52540">
    <property type="entry name" value="P-loop containing nucleoside triphosphate hydrolases"/>
    <property type="match status" value="1"/>
</dbReference>
<keyword evidence="6" id="KW-1185">Reference proteome</keyword>
<evidence type="ECO:0000256" key="2">
    <source>
        <dbReference type="ARBA" id="ARBA00022679"/>
    </source>
</evidence>
<dbReference type="Gene3D" id="3.40.50.300">
    <property type="entry name" value="P-loop containing nucleotide triphosphate hydrolases"/>
    <property type="match status" value="1"/>
</dbReference>
<protein>
    <recommendedName>
        <fullName evidence="3">Sulfotransferase</fullName>
        <ecNumber evidence="3">2.8.2.-</ecNumber>
    </recommendedName>
</protein>
<dbReference type="AlphaFoldDB" id="A0AAV1DF74"/>
<evidence type="ECO:0000313" key="6">
    <source>
        <dbReference type="Proteomes" id="UP001161247"/>
    </source>
</evidence>
<evidence type="ECO:0000256" key="1">
    <source>
        <dbReference type="ARBA" id="ARBA00005771"/>
    </source>
</evidence>
<dbReference type="Pfam" id="PF00685">
    <property type="entry name" value="Sulfotransfer_1"/>
    <property type="match status" value="1"/>
</dbReference>
<evidence type="ECO:0000313" key="5">
    <source>
        <dbReference type="EMBL" id="CAI9106328.1"/>
    </source>
</evidence>
<dbReference type="PANTHER" id="PTHR11783">
    <property type="entry name" value="SULFOTRANSFERASE SULT"/>
    <property type="match status" value="1"/>
</dbReference>
<dbReference type="EC" id="2.8.2.-" evidence="3"/>
<dbReference type="EMBL" id="OX459122">
    <property type="protein sequence ID" value="CAI9106328.1"/>
    <property type="molecule type" value="Genomic_DNA"/>
</dbReference>
<feature type="domain" description="Sulfotransferase" evidence="4">
    <location>
        <begin position="1"/>
        <end position="264"/>
    </location>
</feature>
<dbReference type="GO" id="GO:0008146">
    <property type="term" value="F:sulfotransferase activity"/>
    <property type="evidence" value="ECO:0007669"/>
    <property type="project" value="InterPro"/>
</dbReference>
<reference evidence="5" key="1">
    <citation type="submission" date="2023-03" db="EMBL/GenBank/DDBJ databases">
        <authorList>
            <person name="Julca I."/>
        </authorList>
    </citation>
    <scope>NUCLEOTIDE SEQUENCE</scope>
</reference>
<name>A0AAV1DF74_OLDCO</name>